<evidence type="ECO:0000313" key="2">
    <source>
        <dbReference type="Proteomes" id="UP001497480"/>
    </source>
</evidence>
<organism evidence="1 2">
    <name type="scientific">Lupinus luteus</name>
    <name type="common">European yellow lupine</name>
    <dbReference type="NCBI Taxonomy" id="3873"/>
    <lineage>
        <taxon>Eukaryota</taxon>
        <taxon>Viridiplantae</taxon>
        <taxon>Streptophyta</taxon>
        <taxon>Embryophyta</taxon>
        <taxon>Tracheophyta</taxon>
        <taxon>Spermatophyta</taxon>
        <taxon>Magnoliopsida</taxon>
        <taxon>eudicotyledons</taxon>
        <taxon>Gunneridae</taxon>
        <taxon>Pentapetalae</taxon>
        <taxon>rosids</taxon>
        <taxon>fabids</taxon>
        <taxon>Fabales</taxon>
        <taxon>Fabaceae</taxon>
        <taxon>Papilionoideae</taxon>
        <taxon>50 kb inversion clade</taxon>
        <taxon>genistoids sensu lato</taxon>
        <taxon>core genistoids</taxon>
        <taxon>Genisteae</taxon>
        <taxon>Lupinus</taxon>
    </lineage>
</organism>
<comment type="caution">
    <text evidence="1">The sequence shown here is derived from an EMBL/GenBank/DDBJ whole genome shotgun (WGS) entry which is preliminary data.</text>
</comment>
<dbReference type="Proteomes" id="UP001497480">
    <property type="component" value="Unassembled WGS sequence"/>
</dbReference>
<name>A0AAV1XC15_LUPLU</name>
<proteinExistence type="predicted"/>
<dbReference type="EMBL" id="CAXHTB010000014">
    <property type="protein sequence ID" value="CAL0319285.1"/>
    <property type="molecule type" value="Genomic_DNA"/>
</dbReference>
<accession>A0AAV1XC15</accession>
<sequence>MKLGGGPTHFQLQRNSSHLSNEVKSKVDCLSETGTYLILQLSKKENNTYQATTWKINFNLDHVDAIGTYKLRVALASIHYADLQRLLHYLRFHEFPFLCYS</sequence>
<keyword evidence="2" id="KW-1185">Reference proteome</keyword>
<protein>
    <submittedName>
        <fullName evidence="1">Uncharacterized protein</fullName>
    </submittedName>
</protein>
<gene>
    <name evidence="1" type="ORF">LLUT_LOCUS20345</name>
</gene>
<reference evidence="1 2" key="1">
    <citation type="submission" date="2024-03" db="EMBL/GenBank/DDBJ databases">
        <authorList>
            <person name="Martinez-Hernandez J."/>
        </authorList>
    </citation>
    <scope>NUCLEOTIDE SEQUENCE [LARGE SCALE GENOMIC DNA]</scope>
</reference>
<dbReference type="AlphaFoldDB" id="A0AAV1XC15"/>
<evidence type="ECO:0000313" key="1">
    <source>
        <dbReference type="EMBL" id="CAL0319285.1"/>
    </source>
</evidence>